<dbReference type="AlphaFoldDB" id="D8VN32"/>
<reference evidence="1" key="1">
    <citation type="submission" date="2009-09" db="EMBL/GenBank/DDBJ databases">
        <authorList>
            <person name="Beloqi A."/>
            <person name="Nechitaylo T.Y."/>
            <person name="Lopez-Cortes N."/>
            <person name="Vietes M."/>
            <person name="Polaina J."/>
            <person name="Strittmatter A."/>
            <person name="Reva O."/>
            <person name="Waliczek A."/>
            <person name="Golyshina O.V."/>
            <person name="Ferrer M."/>
            <person name="Golyshin P.N."/>
        </authorList>
    </citation>
    <scope>NUCLEOTIDE SEQUENCE</scope>
</reference>
<dbReference type="InterPro" id="IPR020915">
    <property type="entry name" value="UPF0311"/>
</dbReference>
<name>D8VN32_9ZZZZ</name>
<organism evidence="1">
    <name type="scientific">uncultured organism</name>
    <dbReference type="NCBI Taxonomy" id="155900"/>
    <lineage>
        <taxon>unclassified sequences</taxon>
        <taxon>environmental samples</taxon>
    </lineage>
</organism>
<dbReference type="HAMAP" id="MF_00775">
    <property type="entry name" value="UPF0311"/>
    <property type="match status" value="1"/>
</dbReference>
<reference evidence="1" key="2">
    <citation type="journal article" date="2010" name="Appl. Environ. Microbiol.">
        <title>Diversity of glycosyl hydrolases from cellulose-depleting communities enriched from casts of two earthworm species.</title>
        <authorList>
            <person name="Beloqui A."/>
            <person name="Nechitaylo T.Y."/>
            <person name="Lopez-Cortes N."/>
            <person name="Ghazi A."/>
            <person name="Guazzaroni M.E."/>
            <person name="Polaina J."/>
            <person name="Strittmatter A.W."/>
            <person name="Reva O."/>
            <person name="Waliczek A."/>
            <person name="Yakimov M.M."/>
            <person name="Golyshina O.V."/>
            <person name="Ferrer M."/>
            <person name="Golyshin P.N."/>
        </authorList>
    </citation>
    <scope>NUCLEOTIDE SEQUENCE</scope>
</reference>
<dbReference type="Gene3D" id="2.40.160.20">
    <property type="match status" value="1"/>
</dbReference>
<dbReference type="Pfam" id="PF11578">
    <property type="entry name" value="DUF3237"/>
    <property type="match status" value="1"/>
</dbReference>
<accession>D8VN32</accession>
<protein>
    <submittedName>
        <fullName evidence="1">Uncharacterized protein</fullName>
    </submittedName>
</protein>
<dbReference type="EMBL" id="GQ996413">
    <property type="protein sequence ID" value="ACY24817.1"/>
    <property type="molecule type" value="Genomic_DNA"/>
</dbReference>
<evidence type="ECO:0000313" key="1">
    <source>
        <dbReference type="EMBL" id="ACY24817.1"/>
    </source>
</evidence>
<dbReference type="PANTHER" id="PTHR37315:SF1">
    <property type="entry name" value="UPF0311 PROTEIN BLR7842"/>
    <property type="match status" value="1"/>
</dbReference>
<sequence>MMKRIILCLMMAVVANFTFAADKKPADAKDTTTKKEQVFTTKHSWDAKVLIGEGVELGKTKYGTRRMIPITGGTFKGADIEGTVLPGGADFQVTRADGDTEFNARYMLKTNDGVLIQVINRALFHPLADGKGAPYMRSVLELEAPSDSRYAYLNHAIFLGTVEVPPLKEGEKPYVIIGVHQLL</sequence>
<dbReference type="PANTHER" id="PTHR37315">
    <property type="entry name" value="UPF0311 PROTEIN BLR7842"/>
    <property type="match status" value="1"/>
</dbReference>
<proteinExistence type="inferred from homology"/>